<dbReference type="Pfam" id="PF01551">
    <property type="entry name" value="Peptidase_M23"/>
    <property type="match status" value="1"/>
</dbReference>
<feature type="chain" id="PRO_5039031699" evidence="4">
    <location>
        <begin position="24"/>
        <end position="469"/>
    </location>
</feature>
<gene>
    <name evidence="7" type="ORF">KP78_14290</name>
</gene>
<feature type="domain" description="Peptidoglycan hydrolase PcsB coiled-coil" evidence="6">
    <location>
        <begin position="108"/>
        <end position="182"/>
    </location>
</feature>
<reference evidence="7 8" key="1">
    <citation type="submission" date="2015-01" db="EMBL/GenBank/DDBJ databases">
        <title>Genome sequencing of Jeotgalibacillus soli.</title>
        <authorList>
            <person name="Goh K.M."/>
            <person name="Chan K.-G."/>
            <person name="Yaakop A.S."/>
            <person name="Ee R."/>
            <person name="Gan H.M."/>
            <person name="Chan C.S."/>
        </authorList>
    </citation>
    <scope>NUCLEOTIDE SEQUENCE [LARGE SCALE GENOMIC DNA]</scope>
    <source>
        <strain evidence="7 8">P9</strain>
    </source>
</reference>
<feature type="compositionally biased region" description="Low complexity" evidence="3">
    <location>
        <begin position="283"/>
        <end position="318"/>
    </location>
</feature>
<dbReference type="InterPro" id="IPR016047">
    <property type="entry name" value="M23ase_b-sheet_dom"/>
</dbReference>
<dbReference type="RefSeq" id="WP_041087274.1">
    <property type="nucleotide sequence ID" value="NZ_JXRP01000009.1"/>
</dbReference>
<keyword evidence="1 4" id="KW-0732">Signal</keyword>
<feature type="compositionally biased region" description="Pro residues" evidence="3">
    <location>
        <begin position="319"/>
        <end position="328"/>
    </location>
</feature>
<dbReference type="InterPro" id="IPR011055">
    <property type="entry name" value="Dup_hybrid_motif"/>
</dbReference>
<dbReference type="STRING" id="889306.KP78_14290"/>
<dbReference type="AlphaFoldDB" id="A0A0C2W012"/>
<evidence type="ECO:0000313" key="7">
    <source>
        <dbReference type="EMBL" id="KIL49961.1"/>
    </source>
</evidence>
<dbReference type="SUPFAM" id="SSF51261">
    <property type="entry name" value="Duplicated hybrid motif"/>
    <property type="match status" value="1"/>
</dbReference>
<dbReference type="PANTHER" id="PTHR21666">
    <property type="entry name" value="PEPTIDASE-RELATED"/>
    <property type="match status" value="1"/>
</dbReference>
<evidence type="ECO:0000313" key="8">
    <source>
        <dbReference type="Proteomes" id="UP000031938"/>
    </source>
</evidence>
<evidence type="ECO:0000256" key="2">
    <source>
        <dbReference type="SAM" id="Coils"/>
    </source>
</evidence>
<dbReference type="Gene3D" id="2.70.70.10">
    <property type="entry name" value="Glucose Permease (Domain IIA)"/>
    <property type="match status" value="1"/>
</dbReference>
<keyword evidence="8" id="KW-1185">Reference proteome</keyword>
<dbReference type="PANTHER" id="PTHR21666:SF270">
    <property type="entry name" value="MUREIN HYDROLASE ACTIVATOR ENVC"/>
    <property type="match status" value="1"/>
</dbReference>
<evidence type="ECO:0000256" key="1">
    <source>
        <dbReference type="ARBA" id="ARBA00022729"/>
    </source>
</evidence>
<feature type="region of interest" description="Disordered" evidence="3">
    <location>
        <begin position="271"/>
        <end position="332"/>
    </location>
</feature>
<dbReference type="InterPro" id="IPR057309">
    <property type="entry name" value="PcsB_CC"/>
</dbReference>
<evidence type="ECO:0000256" key="3">
    <source>
        <dbReference type="SAM" id="MobiDB-lite"/>
    </source>
</evidence>
<dbReference type="Proteomes" id="UP000031938">
    <property type="component" value="Unassembled WGS sequence"/>
</dbReference>
<dbReference type="CDD" id="cd12797">
    <property type="entry name" value="M23_peptidase"/>
    <property type="match status" value="1"/>
</dbReference>
<dbReference type="Pfam" id="PF24568">
    <property type="entry name" value="CC_PcsB"/>
    <property type="match status" value="1"/>
</dbReference>
<keyword evidence="2" id="KW-0175">Coiled coil</keyword>
<evidence type="ECO:0000259" key="6">
    <source>
        <dbReference type="Pfam" id="PF24568"/>
    </source>
</evidence>
<evidence type="ECO:0000259" key="5">
    <source>
        <dbReference type="Pfam" id="PF01551"/>
    </source>
</evidence>
<feature type="signal peptide" evidence="4">
    <location>
        <begin position="1"/>
        <end position="23"/>
    </location>
</feature>
<feature type="compositionally biased region" description="Basic and acidic residues" evidence="3">
    <location>
        <begin position="271"/>
        <end position="282"/>
    </location>
</feature>
<sequence>MKKSFWSLSIATALILGSVPALSGAVKAESIDDLNSQKQEIQQEREQINSEIDTKNTRIDEIIVHQNEVTAQIKELDAEIEKTTAEIETVSGQIDETNAQIAKLQEEIEELKLKIAQRTELLEERARAIQLSGGSASYVDVLLGAQNFGDFIDRFSAVNTLVTADRKIMEEQRQDQESLEKKEQEVKDHLAGLEVQKEELDHLYANLDGQKSEKSTLMAELEAQQKELEVERSQLEEKDGELYEMEAGIEQEILAEQERLAELARQRELERQAEEQRQREAAAAEAEAAAAEAEAAAAASQASTNSSSSSSSAASAPAAPAPSTPAPAPAVSAGAWTTPAYGRTTSEFGYDVLNGSTRIHYGIDVAAPVGTPIVAAASGYVQAKSGHNGGYGNMIMITHSINGRTYTTVYAHLSSIGVSNGSYVEKGQYIGGMGNTGYSFGSHLHFELHEGGWNGSKSNAVNPRKYISF</sequence>
<dbReference type="PATRIC" id="fig|889306.3.peg.1438"/>
<comment type="caution">
    <text evidence="7">The sequence shown here is derived from an EMBL/GenBank/DDBJ whole genome shotgun (WGS) entry which is preliminary data.</text>
</comment>
<dbReference type="InterPro" id="IPR050570">
    <property type="entry name" value="Cell_wall_metabolism_enzyme"/>
</dbReference>
<accession>A0A0C2W012</accession>
<evidence type="ECO:0000256" key="4">
    <source>
        <dbReference type="SAM" id="SignalP"/>
    </source>
</evidence>
<name>A0A0C2W012_9BACL</name>
<proteinExistence type="predicted"/>
<protein>
    <submittedName>
        <fullName evidence="7">Uncharacterized protein</fullName>
    </submittedName>
</protein>
<dbReference type="Gene3D" id="6.10.250.3150">
    <property type="match status" value="1"/>
</dbReference>
<dbReference type="EMBL" id="JXRP01000009">
    <property type="protein sequence ID" value="KIL49961.1"/>
    <property type="molecule type" value="Genomic_DNA"/>
</dbReference>
<feature type="coiled-coil region" evidence="2">
    <location>
        <begin position="27"/>
        <end position="124"/>
    </location>
</feature>
<feature type="domain" description="M23ase beta-sheet core" evidence="5">
    <location>
        <begin position="359"/>
        <end position="454"/>
    </location>
</feature>
<dbReference type="GO" id="GO:0004222">
    <property type="term" value="F:metalloendopeptidase activity"/>
    <property type="evidence" value="ECO:0007669"/>
    <property type="project" value="TreeGrafter"/>
</dbReference>
<organism evidence="7 8">
    <name type="scientific">Jeotgalibacillus soli</name>
    <dbReference type="NCBI Taxonomy" id="889306"/>
    <lineage>
        <taxon>Bacteria</taxon>
        <taxon>Bacillati</taxon>
        <taxon>Bacillota</taxon>
        <taxon>Bacilli</taxon>
        <taxon>Bacillales</taxon>
        <taxon>Caryophanaceae</taxon>
        <taxon>Jeotgalibacillus</taxon>
    </lineage>
</organism>